<protein>
    <submittedName>
        <fullName evidence="3">Uncharacterized protein</fullName>
    </submittedName>
</protein>
<comment type="caution">
    <text evidence="3">The sequence shown here is derived from an EMBL/GenBank/DDBJ whole genome shotgun (WGS) entry which is preliminary data.</text>
</comment>
<accession>A0A419DGJ1</accession>
<evidence type="ECO:0000313" key="4">
    <source>
        <dbReference type="Proteomes" id="UP000285655"/>
    </source>
</evidence>
<organism evidence="3 4">
    <name type="scientific">candidate division WS5 bacterium</name>
    <dbReference type="NCBI Taxonomy" id="2093353"/>
    <lineage>
        <taxon>Bacteria</taxon>
        <taxon>candidate division WS5</taxon>
    </lineage>
</organism>
<evidence type="ECO:0000256" key="1">
    <source>
        <dbReference type="SAM" id="Coils"/>
    </source>
</evidence>
<name>A0A419DGJ1_9BACT</name>
<feature type="transmembrane region" description="Helical" evidence="2">
    <location>
        <begin position="6"/>
        <end position="30"/>
    </location>
</feature>
<keyword evidence="2" id="KW-0812">Transmembrane</keyword>
<dbReference type="AlphaFoldDB" id="A0A419DGJ1"/>
<dbReference type="EMBL" id="QZJW01000002">
    <property type="protein sequence ID" value="RJO62259.1"/>
    <property type="molecule type" value="Genomic_DNA"/>
</dbReference>
<evidence type="ECO:0000313" key="3">
    <source>
        <dbReference type="EMBL" id="RJO62259.1"/>
    </source>
</evidence>
<gene>
    <name evidence="3" type="ORF">C4544_00175</name>
</gene>
<evidence type="ECO:0000256" key="2">
    <source>
        <dbReference type="SAM" id="Phobius"/>
    </source>
</evidence>
<proteinExistence type="predicted"/>
<feature type="coiled-coil region" evidence="1">
    <location>
        <begin position="108"/>
        <end position="135"/>
    </location>
</feature>
<dbReference type="Proteomes" id="UP000285655">
    <property type="component" value="Unassembled WGS sequence"/>
</dbReference>
<sequence length="235" mass="26968">MRNYNYIKLIVFLGAIGILALLALLLFVLFKPYSPQKASSEYRSILKKNYLDKTAGLSEEKTEEDAIQNIRKSLQAINTALSKKADIMTYDSKILEIKFREIEDQVLSKKYKESLESTKKAIDEINKKIEDYKREHQGDFLDIDKAAYEYIRGGKSILANYQIVGSWALVTIVPKTIKTDPANIVLKKEDSSWKIFMGPSTFLNKDRLKEKDAPGEIIKNSNNVRANELLIKFNY</sequence>
<keyword evidence="1" id="KW-0175">Coiled coil</keyword>
<reference evidence="3 4" key="1">
    <citation type="journal article" date="2017" name="ISME J.">
        <title>Energy and carbon metabolisms in a deep terrestrial subsurface fluid microbial community.</title>
        <authorList>
            <person name="Momper L."/>
            <person name="Jungbluth S.P."/>
            <person name="Lee M.D."/>
            <person name="Amend J.P."/>
        </authorList>
    </citation>
    <scope>NUCLEOTIDE SEQUENCE [LARGE SCALE GENOMIC DNA]</scope>
    <source>
        <strain evidence="3">SURF_29</strain>
    </source>
</reference>
<keyword evidence="2" id="KW-0472">Membrane</keyword>
<keyword evidence="2" id="KW-1133">Transmembrane helix</keyword>